<feature type="signal peptide" evidence="7">
    <location>
        <begin position="1"/>
        <end position="24"/>
    </location>
</feature>
<organism evidence="8">
    <name type="scientific">Lotus japonicus</name>
    <name type="common">Lotus corniculatus var. japonicus</name>
    <dbReference type="NCBI Taxonomy" id="34305"/>
    <lineage>
        <taxon>Eukaryota</taxon>
        <taxon>Viridiplantae</taxon>
        <taxon>Streptophyta</taxon>
        <taxon>Embryophyta</taxon>
        <taxon>Tracheophyta</taxon>
        <taxon>Spermatophyta</taxon>
        <taxon>Magnoliopsida</taxon>
        <taxon>eudicotyledons</taxon>
        <taxon>Gunneridae</taxon>
        <taxon>Pentapetalae</taxon>
        <taxon>rosids</taxon>
        <taxon>fabids</taxon>
        <taxon>Fabales</taxon>
        <taxon>Fabaceae</taxon>
        <taxon>Papilionoideae</taxon>
        <taxon>50 kb inversion clade</taxon>
        <taxon>NPAAA clade</taxon>
        <taxon>Hologalegina</taxon>
        <taxon>robinioid clade</taxon>
        <taxon>Loteae</taxon>
        <taxon>Lotus</taxon>
    </lineage>
</organism>
<reference evidence="8" key="2">
    <citation type="submission" date="2012-03" db="EMBL/GenBank/DDBJ databases">
        <title>Lotus japonicus CLV3 mRNA.</title>
        <authorList>
            <person name="Okamoto S."/>
            <person name="Kawaguchi M."/>
        </authorList>
    </citation>
    <scope>NUCLEOTIDE SEQUENCE</scope>
</reference>
<evidence type="ECO:0000256" key="5">
    <source>
        <dbReference type="ARBA" id="ARBA00022782"/>
    </source>
</evidence>
<keyword evidence="5" id="KW-0221">Differentiation</keyword>
<dbReference type="GO" id="GO:0005576">
    <property type="term" value="C:extracellular region"/>
    <property type="evidence" value="ECO:0007669"/>
    <property type="project" value="UniProtKB-SubCell"/>
</dbReference>
<dbReference type="GO" id="GO:0030154">
    <property type="term" value="P:cell differentiation"/>
    <property type="evidence" value="ECO:0007669"/>
    <property type="project" value="UniProtKB-KW"/>
</dbReference>
<evidence type="ECO:0000256" key="7">
    <source>
        <dbReference type="SAM" id="SignalP"/>
    </source>
</evidence>
<name>I2FFU6_LOTJA</name>
<sequence length="105" mass="11457">MASKSIVTIVILLLLFMCLSLIMRDPSDCNAAYGCSAASTKKILNRKEVLSVLKDKKTTLKARVLQGSPNSKYIAEKSLSWQLRKVPSGPDPLHHHGGSPKPETP</sequence>
<comment type="similarity">
    <text evidence="2">Belongs to the CLV3/ESR signal peptide family.</text>
</comment>
<accession>I2FFU6</accession>
<dbReference type="PANTHER" id="PTHR36349">
    <property type="entry name" value="PROTEIN CLAVATA 3"/>
    <property type="match status" value="1"/>
</dbReference>
<dbReference type="AlphaFoldDB" id="I2FFU6"/>
<feature type="region of interest" description="Disordered" evidence="6">
    <location>
        <begin position="84"/>
        <end position="105"/>
    </location>
</feature>
<evidence type="ECO:0000256" key="6">
    <source>
        <dbReference type="SAM" id="MobiDB-lite"/>
    </source>
</evidence>
<comment type="subcellular location">
    <subcellularLocation>
        <location evidence="1">Secreted</location>
    </subcellularLocation>
</comment>
<keyword evidence="3" id="KW-0964">Secreted</keyword>
<protein>
    <submittedName>
        <fullName evidence="8">CLAVATA3 protein</fullName>
    </submittedName>
</protein>
<proteinExistence type="evidence at transcript level"/>
<dbReference type="EMBL" id="AB709900">
    <property type="protein sequence ID" value="BAM13881.1"/>
    <property type="molecule type" value="mRNA"/>
</dbReference>
<dbReference type="GO" id="GO:0033612">
    <property type="term" value="F:receptor serine/threonine kinase binding"/>
    <property type="evidence" value="ECO:0007669"/>
    <property type="project" value="InterPro"/>
</dbReference>
<evidence type="ECO:0000313" key="8">
    <source>
        <dbReference type="EMBL" id="BAM13881.1"/>
    </source>
</evidence>
<gene>
    <name evidence="8" type="primary">CLV3</name>
</gene>
<dbReference type="InterPro" id="IPR044962">
    <property type="entry name" value="CLV3/ESR"/>
</dbReference>
<evidence type="ECO:0000256" key="1">
    <source>
        <dbReference type="ARBA" id="ARBA00004613"/>
    </source>
</evidence>
<dbReference type="PANTHER" id="PTHR36349:SF2">
    <property type="entry name" value="PROTEIN CLAVATA 3"/>
    <property type="match status" value="1"/>
</dbReference>
<keyword evidence="4 7" id="KW-0732">Signal</keyword>
<feature type="chain" id="PRO_5003657728" evidence="7">
    <location>
        <begin position="25"/>
        <end position="105"/>
    </location>
</feature>
<evidence type="ECO:0000256" key="3">
    <source>
        <dbReference type="ARBA" id="ARBA00022525"/>
    </source>
</evidence>
<evidence type="ECO:0000256" key="2">
    <source>
        <dbReference type="ARBA" id="ARBA00005416"/>
    </source>
</evidence>
<reference evidence="8" key="1">
    <citation type="journal article" date="2011" name="Plant Cell Physiol.">
        <title>Expression and functional analysis of a CLV3-like gene in the model legume Lotus japonicus.</title>
        <authorList>
            <person name="Okamoto S."/>
            <person name="Nakagawa T."/>
            <person name="Kawaguchi M."/>
        </authorList>
    </citation>
    <scope>NUCLEOTIDE SEQUENCE</scope>
</reference>
<evidence type="ECO:0000256" key="4">
    <source>
        <dbReference type="ARBA" id="ARBA00022729"/>
    </source>
</evidence>